<dbReference type="Pfam" id="PF02132">
    <property type="entry name" value="RecR_ZnF"/>
    <property type="match status" value="1"/>
</dbReference>
<sequence>MQVIPPALERLIADLTKLPGIGHKSATRLALYILRRPATEAKNLAADLHALHDAIHLCQQCYTFSETNPCMICGNPSRDPRLVCVVEEPGDQIAIEKTGAFRGVYHILHGVIAPIDGIGPEELKVRELYQRATSGTVDEILIATSSTVPGEATASYLADILKGTDVHLSRLACGIPMGMDIKYADEHTLAKAIESRQTVHRLI</sequence>
<comment type="similarity">
    <text evidence="7">Belongs to the RecR family.</text>
</comment>
<dbReference type="HAMAP" id="MF_00017">
    <property type="entry name" value="RecR"/>
    <property type="match status" value="1"/>
</dbReference>
<dbReference type="Pfam" id="PF21175">
    <property type="entry name" value="RecR_C"/>
    <property type="match status" value="1"/>
</dbReference>
<keyword evidence="6 7" id="KW-0234">DNA repair</keyword>
<dbReference type="Gene3D" id="6.10.250.240">
    <property type="match status" value="1"/>
</dbReference>
<dbReference type="KEGG" id="dog:HP555_09515"/>
<dbReference type="InterPro" id="IPR034137">
    <property type="entry name" value="TOPRIM_RecR"/>
</dbReference>
<dbReference type="InterPro" id="IPR015967">
    <property type="entry name" value="Rcmb_RecR_Znf"/>
</dbReference>
<evidence type="ECO:0000256" key="3">
    <source>
        <dbReference type="ARBA" id="ARBA00022771"/>
    </source>
</evidence>
<evidence type="ECO:0000259" key="8">
    <source>
        <dbReference type="PROSITE" id="PS50880"/>
    </source>
</evidence>
<gene>
    <name evidence="7 9" type="primary">recR</name>
    <name evidence="9" type="ORF">HP555_09515</name>
</gene>
<dbReference type="GO" id="GO:0003677">
    <property type="term" value="F:DNA binding"/>
    <property type="evidence" value="ECO:0007669"/>
    <property type="project" value="UniProtKB-UniRule"/>
</dbReference>
<evidence type="ECO:0000256" key="1">
    <source>
        <dbReference type="ARBA" id="ARBA00022723"/>
    </source>
</evidence>
<keyword evidence="10" id="KW-1185">Reference proteome</keyword>
<name>A0A7T5VDT6_9BACT</name>
<feature type="domain" description="Toprim" evidence="8">
    <location>
        <begin position="81"/>
        <end position="176"/>
    </location>
</feature>
<dbReference type="PROSITE" id="PS50880">
    <property type="entry name" value="TOPRIM"/>
    <property type="match status" value="1"/>
</dbReference>
<dbReference type="Pfam" id="PF13662">
    <property type="entry name" value="Toprim_4"/>
    <property type="match status" value="1"/>
</dbReference>
<organism evidence="9 10">
    <name type="scientific">Desulfobulbus oligotrophicus</name>
    <dbReference type="NCBI Taxonomy" id="1909699"/>
    <lineage>
        <taxon>Bacteria</taxon>
        <taxon>Pseudomonadati</taxon>
        <taxon>Thermodesulfobacteriota</taxon>
        <taxon>Desulfobulbia</taxon>
        <taxon>Desulfobulbales</taxon>
        <taxon>Desulfobulbaceae</taxon>
        <taxon>Desulfobulbus</taxon>
    </lineage>
</organism>
<feature type="zinc finger region" description="C4-type" evidence="7">
    <location>
        <begin position="58"/>
        <end position="73"/>
    </location>
</feature>
<evidence type="ECO:0000256" key="2">
    <source>
        <dbReference type="ARBA" id="ARBA00022763"/>
    </source>
</evidence>
<keyword evidence="1 7" id="KW-0479">Metal-binding</keyword>
<keyword evidence="3 7" id="KW-0863">Zinc-finger</keyword>
<reference evidence="9 10" key="1">
    <citation type="submission" date="2020-05" db="EMBL/GenBank/DDBJ databases">
        <title>Complete genome of Desulfobulbus oligotrophicus.</title>
        <authorList>
            <person name="Podar M."/>
        </authorList>
    </citation>
    <scope>NUCLEOTIDE SEQUENCE [LARGE SCALE GENOMIC DNA]</scope>
    <source>
        <strain evidence="9 10">Prop6</strain>
    </source>
</reference>
<dbReference type="InterPro" id="IPR000093">
    <property type="entry name" value="DNA_Rcmb_RecR"/>
</dbReference>
<dbReference type="PANTHER" id="PTHR30446:SF0">
    <property type="entry name" value="RECOMBINATION PROTEIN RECR"/>
    <property type="match status" value="1"/>
</dbReference>
<evidence type="ECO:0000256" key="6">
    <source>
        <dbReference type="ARBA" id="ARBA00023204"/>
    </source>
</evidence>
<dbReference type="SMART" id="SM00493">
    <property type="entry name" value="TOPRIM"/>
    <property type="match status" value="1"/>
</dbReference>
<proteinExistence type="inferred from homology"/>
<dbReference type="PANTHER" id="PTHR30446">
    <property type="entry name" value="RECOMBINATION PROTEIN RECR"/>
    <property type="match status" value="1"/>
</dbReference>
<dbReference type="GO" id="GO:0006310">
    <property type="term" value="P:DNA recombination"/>
    <property type="evidence" value="ECO:0007669"/>
    <property type="project" value="UniProtKB-UniRule"/>
</dbReference>
<evidence type="ECO:0000256" key="4">
    <source>
        <dbReference type="ARBA" id="ARBA00022833"/>
    </source>
</evidence>
<keyword evidence="2 7" id="KW-0227">DNA damage</keyword>
<dbReference type="NCBIfam" id="TIGR00615">
    <property type="entry name" value="recR"/>
    <property type="match status" value="1"/>
</dbReference>
<dbReference type="Pfam" id="PF21176">
    <property type="entry name" value="RecR_HhH"/>
    <property type="match status" value="1"/>
</dbReference>
<dbReference type="EMBL" id="CP054140">
    <property type="protein sequence ID" value="QQG66090.1"/>
    <property type="molecule type" value="Genomic_DNA"/>
</dbReference>
<keyword evidence="4 7" id="KW-0862">Zinc</keyword>
<comment type="function">
    <text evidence="7">May play a role in DNA repair. It seems to be involved in an RecBC-independent recombinational process of DNA repair. It may act with RecF and RecO.</text>
</comment>
<protein>
    <recommendedName>
        <fullName evidence="7">Recombination protein RecR</fullName>
    </recommendedName>
</protein>
<dbReference type="GO" id="GO:0008270">
    <property type="term" value="F:zinc ion binding"/>
    <property type="evidence" value="ECO:0007669"/>
    <property type="project" value="UniProtKB-KW"/>
</dbReference>
<evidence type="ECO:0000256" key="7">
    <source>
        <dbReference type="HAMAP-Rule" id="MF_00017"/>
    </source>
</evidence>
<dbReference type="Proteomes" id="UP000596092">
    <property type="component" value="Chromosome"/>
</dbReference>
<dbReference type="RefSeq" id="WP_199261893.1">
    <property type="nucleotide sequence ID" value="NZ_CP054140.1"/>
</dbReference>
<dbReference type="SUPFAM" id="SSF111304">
    <property type="entry name" value="Recombination protein RecR"/>
    <property type="match status" value="1"/>
</dbReference>
<accession>A0A7T5VDT6</accession>
<dbReference type="Gene3D" id="3.40.1360.10">
    <property type="match status" value="1"/>
</dbReference>
<dbReference type="Gene3D" id="1.10.8.420">
    <property type="entry name" value="RecR Domain 1"/>
    <property type="match status" value="1"/>
</dbReference>
<dbReference type="CDD" id="cd01025">
    <property type="entry name" value="TOPRIM_recR"/>
    <property type="match status" value="1"/>
</dbReference>
<dbReference type="PROSITE" id="PS01300">
    <property type="entry name" value="RECR"/>
    <property type="match status" value="1"/>
</dbReference>
<dbReference type="GO" id="GO:0006281">
    <property type="term" value="P:DNA repair"/>
    <property type="evidence" value="ECO:0007669"/>
    <property type="project" value="UniProtKB-UniRule"/>
</dbReference>
<dbReference type="InterPro" id="IPR023627">
    <property type="entry name" value="Rcmb_RecR"/>
</dbReference>
<keyword evidence="5 7" id="KW-0233">DNA recombination</keyword>
<evidence type="ECO:0000313" key="9">
    <source>
        <dbReference type="EMBL" id="QQG66090.1"/>
    </source>
</evidence>
<dbReference type="InterPro" id="IPR006171">
    <property type="entry name" value="TOPRIM_dom"/>
</dbReference>
<evidence type="ECO:0000313" key="10">
    <source>
        <dbReference type="Proteomes" id="UP000596092"/>
    </source>
</evidence>
<dbReference type="AlphaFoldDB" id="A0A7T5VDT6"/>
<evidence type="ECO:0000256" key="5">
    <source>
        <dbReference type="ARBA" id="ARBA00023172"/>
    </source>
</evidence>